<gene>
    <name evidence="2" type="ORF">BW425_27570</name>
</gene>
<name>A0A1Y3MBG1_9BACI</name>
<organism evidence="2 3">
    <name type="scientific">Bacillus pseudomycoides</name>
    <dbReference type="NCBI Taxonomy" id="64104"/>
    <lineage>
        <taxon>Bacteria</taxon>
        <taxon>Bacillati</taxon>
        <taxon>Bacillota</taxon>
        <taxon>Bacilli</taxon>
        <taxon>Bacillales</taxon>
        <taxon>Bacillaceae</taxon>
        <taxon>Bacillus</taxon>
        <taxon>Bacillus cereus group</taxon>
    </lineage>
</organism>
<protein>
    <recommendedName>
        <fullName evidence="1">Luciferase domain-containing protein</fullName>
    </recommendedName>
</protein>
<dbReference type="Proteomes" id="UP000195321">
    <property type="component" value="Unassembled WGS sequence"/>
</dbReference>
<proteinExistence type="predicted"/>
<evidence type="ECO:0000313" key="3">
    <source>
        <dbReference type="Proteomes" id="UP000195321"/>
    </source>
</evidence>
<accession>A0A1Y3MBG1</accession>
<evidence type="ECO:0000259" key="1">
    <source>
        <dbReference type="Pfam" id="PF17648"/>
    </source>
</evidence>
<feature type="domain" description="Luciferase" evidence="1">
    <location>
        <begin position="36"/>
        <end position="96"/>
    </location>
</feature>
<dbReference type="AlphaFoldDB" id="A0A1Y3MBG1"/>
<dbReference type="InterPro" id="IPR040841">
    <property type="entry name" value="Luciferase_dom"/>
</dbReference>
<sequence length="108" mass="12754">MAMSYSEMIRKEVLIWEGVSEKPNRFGGIELNYKKKELGHLHGDTLADLPFPKLKRDELVNQGLAQPHHVLPESGWISYHIKSEEDLPIVIEFFRMQYDRFTKKLEKR</sequence>
<dbReference type="EMBL" id="MWPX01000106">
    <property type="protein sequence ID" value="OUM45780.1"/>
    <property type="molecule type" value="Genomic_DNA"/>
</dbReference>
<comment type="caution">
    <text evidence="2">The sequence shown here is derived from an EMBL/GenBank/DDBJ whole genome shotgun (WGS) entry which is preliminary data.</text>
</comment>
<evidence type="ECO:0000313" key="2">
    <source>
        <dbReference type="EMBL" id="OUM45780.1"/>
    </source>
</evidence>
<dbReference type="Pfam" id="PF17648">
    <property type="entry name" value="Luciferase"/>
    <property type="match status" value="1"/>
</dbReference>
<reference evidence="2 3" key="1">
    <citation type="submission" date="2017-02" db="EMBL/GenBank/DDBJ databases">
        <title>Bacillus pseudomycoides isolate FSL K6-0042.</title>
        <authorList>
            <person name="Kovac J."/>
        </authorList>
    </citation>
    <scope>NUCLEOTIDE SEQUENCE [LARGE SCALE GENOMIC DNA]</scope>
    <source>
        <strain evidence="2 3">FSL K6-0042</strain>
    </source>
</reference>